<dbReference type="EMBL" id="LACI01000481">
    <property type="protein sequence ID" value="KJU86725.1"/>
    <property type="molecule type" value="Genomic_DNA"/>
</dbReference>
<gene>
    <name evidence="1" type="ORF">MBAV_001081</name>
</gene>
<name>A0A0F3GXX3_9BACT</name>
<evidence type="ECO:0000313" key="1">
    <source>
        <dbReference type="EMBL" id="KJU86725.1"/>
    </source>
</evidence>
<protein>
    <submittedName>
        <fullName evidence="1">DNA repair ATPase</fullName>
    </submittedName>
</protein>
<dbReference type="Gene3D" id="1.20.5.190">
    <property type="match status" value="1"/>
</dbReference>
<proteinExistence type="predicted"/>
<comment type="caution">
    <text evidence="1">The sequence shown here is derived from an EMBL/GenBank/DDBJ whole genome shotgun (WGS) entry which is preliminary data.</text>
</comment>
<evidence type="ECO:0000313" key="2">
    <source>
        <dbReference type="Proteomes" id="UP000033423"/>
    </source>
</evidence>
<organism evidence="1 2">
    <name type="scientific">Candidatus Magnetobacterium bavaricum</name>
    <dbReference type="NCBI Taxonomy" id="29290"/>
    <lineage>
        <taxon>Bacteria</taxon>
        <taxon>Pseudomonadati</taxon>
        <taxon>Nitrospirota</taxon>
        <taxon>Thermodesulfovibrionia</taxon>
        <taxon>Thermodesulfovibrionales</taxon>
        <taxon>Candidatus Magnetobacteriaceae</taxon>
        <taxon>Candidatus Magnetobacterium</taxon>
    </lineage>
</organism>
<dbReference type="Proteomes" id="UP000033423">
    <property type="component" value="Unassembled WGS sequence"/>
</dbReference>
<keyword evidence="2" id="KW-1185">Reference proteome</keyword>
<sequence>MEDTGIMKDGNNGYVRTSEFDELKEMVATVLFELRRFGDKLDRVATDVEILKADVGELKADVGELKTDVGELKTDVGELKADVILIRRDVAGLSRSVSYALENEAYRELPKFLMAKYGIEMLARLIRVELKKDCEINILGEGTRYGKPVLIVGEAKLRLQGYYTTGISANLQMVDVFDQLERNVEAVRLQCKHVGIGADGSEKEIVRILITHFATADFLEEASTRGVIVVQSFEWQTG</sequence>
<dbReference type="AlphaFoldDB" id="A0A0F3GXX3"/>
<reference evidence="1 2" key="1">
    <citation type="submission" date="2015-02" db="EMBL/GenBank/DDBJ databases">
        <title>Single-cell genomics of uncultivated deep-branching MTB reveals a conserved set of magnetosome genes.</title>
        <authorList>
            <person name="Kolinko S."/>
            <person name="Richter M."/>
            <person name="Glockner F.O."/>
            <person name="Brachmann A."/>
            <person name="Schuler D."/>
        </authorList>
    </citation>
    <scope>NUCLEOTIDE SEQUENCE [LARGE SCALE GENOMIC DNA]</scope>
    <source>
        <strain evidence="1">TM-1</strain>
    </source>
</reference>
<accession>A0A0F3GXX3</accession>